<evidence type="ECO:0000313" key="4">
    <source>
        <dbReference type="EMBL" id="GIQ63297.1"/>
    </source>
</evidence>
<dbReference type="CDD" id="cd17766">
    <property type="entry name" value="futalosine_nucleosidase_MqnB"/>
    <property type="match status" value="1"/>
</dbReference>
<keyword evidence="5" id="KW-1185">Reference proteome</keyword>
<keyword evidence="1" id="KW-0378">Hydrolase</keyword>
<gene>
    <name evidence="1" type="primary">mqnB</name>
    <name evidence="4" type="ORF">PACILC2_18650</name>
</gene>
<dbReference type="InterPro" id="IPR035994">
    <property type="entry name" value="Nucleoside_phosphorylase_sf"/>
</dbReference>
<protein>
    <recommendedName>
        <fullName evidence="1 2">Futalosine hydrolase</fullName>
        <shortName evidence="1">FL hydrolase</shortName>
        <ecNumber evidence="1 2">3.2.2.26</ecNumber>
    </recommendedName>
    <alternativeName>
        <fullName evidence="1">Futalosine nucleosidase</fullName>
    </alternativeName>
    <alternativeName>
        <fullName evidence="1">Menaquinone biosynthetic enzyme MqnB</fullName>
    </alternativeName>
</protein>
<dbReference type="HAMAP" id="MF_00991">
    <property type="entry name" value="MqnB"/>
    <property type="match status" value="1"/>
</dbReference>
<accession>A0ABQ4N531</accession>
<dbReference type="RefSeq" id="WP_145977216.1">
    <property type="nucleotide sequence ID" value="NZ_BOVJ01000059.1"/>
</dbReference>
<dbReference type="EC" id="3.2.2.26" evidence="1 2"/>
<organism evidence="4 5">
    <name type="scientific">Paenibacillus cisolokensis</name>
    <dbReference type="NCBI Taxonomy" id="1658519"/>
    <lineage>
        <taxon>Bacteria</taxon>
        <taxon>Bacillati</taxon>
        <taxon>Bacillota</taxon>
        <taxon>Bacilli</taxon>
        <taxon>Bacillales</taxon>
        <taxon>Paenibacillaceae</taxon>
        <taxon>Paenibacillus</taxon>
    </lineage>
</organism>
<dbReference type="InterPro" id="IPR000845">
    <property type="entry name" value="Nucleoside_phosphorylase_d"/>
</dbReference>
<evidence type="ECO:0000259" key="3">
    <source>
        <dbReference type="Pfam" id="PF01048"/>
    </source>
</evidence>
<dbReference type="EMBL" id="BOVJ01000059">
    <property type="protein sequence ID" value="GIQ63297.1"/>
    <property type="molecule type" value="Genomic_DNA"/>
</dbReference>
<dbReference type="Proteomes" id="UP000680304">
    <property type="component" value="Unassembled WGS sequence"/>
</dbReference>
<comment type="caution">
    <text evidence="4">The sequence shown here is derived from an EMBL/GenBank/DDBJ whole genome shotgun (WGS) entry which is preliminary data.</text>
</comment>
<dbReference type="NCBIfam" id="TIGR03664">
    <property type="entry name" value="fut_nucase"/>
    <property type="match status" value="1"/>
</dbReference>
<dbReference type="InterPro" id="IPR019963">
    <property type="entry name" value="FL_hydrolase_MqnB"/>
</dbReference>
<evidence type="ECO:0000256" key="1">
    <source>
        <dbReference type="HAMAP-Rule" id="MF_00991"/>
    </source>
</evidence>
<dbReference type="Gene3D" id="3.40.50.1580">
    <property type="entry name" value="Nucleoside phosphorylase domain"/>
    <property type="match status" value="1"/>
</dbReference>
<dbReference type="PANTHER" id="PTHR46832">
    <property type="entry name" value="5'-METHYLTHIOADENOSINE/S-ADENOSYLHOMOCYSTEINE NUCLEOSIDASE"/>
    <property type="match status" value="1"/>
</dbReference>
<evidence type="ECO:0000256" key="2">
    <source>
        <dbReference type="NCBIfam" id="TIGR03664"/>
    </source>
</evidence>
<dbReference type="Pfam" id="PF01048">
    <property type="entry name" value="PNP_UDP_1"/>
    <property type="match status" value="1"/>
</dbReference>
<evidence type="ECO:0000313" key="5">
    <source>
        <dbReference type="Proteomes" id="UP000680304"/>
    </source>
</evidence>
<feature type="domain" description="Nucleoside phosphorylase" evidence="3">
    <location>
        <begin position="32"/>
        <end position="207"/>
    </location>
</feature>
<comment type="similarity">
    <text evidence="1">Belongs to the PNP/UDP phosphorylase family. Futalosine hydrolase subfamily.</text>
</comment>
<comment type="function">
    <text evidence="1">Catalyzes the hydrolysis of futalosine (FL) to dehypoxanthine futalosine (DHFL) and hypoxanthine, a step in the biosynthesis of menaquinone (MK, vitamin K2).</text>
</comment>
<reference evidence="4 5" key="1">
    <citation type="submission" date="2021-04" db="EMBL/GenBank/DDBJ databases">
        <title>Draft genome sequence of Paenibacillus cisolokensis, LC2-13A.</title>
        <authorList>
            <person name="Uke A."/>
            <person name="Chhe C."/>
            <person name="Baramee S."/>
            <person name="Kosugi A."/>
        </authorList>
    </citation>
    <scope>NUCLEOTIDE SEQUENCE [LARGE SCALE GENOMIC DNA]</scope>
    <source>
        <strain evidence="4 5">LC2-13A</strain>
    </source>
</reference>
<proteinExistence type="inferred from homology"/>
<comment type="catalytic activity">
    <reaction evidence="1">
        <text>futalosine + H2O = dehypoxanthine futalosine + hypoxanthine</text>
        <dbReference type="Rhea" id="RHEA:25904"/>
        <dbReference type="ChEBI" id="CHEBI:15377"/>
        <dbReference type="ChEBI" id="CHEBI:17368"/>
        <dbReference type="ChEBI" id="CHEBI:58863"/>
        <dbReference type="ChEBI" id="CHEBI:58864"/>
        <dbReference type="EC" id="3.2.2.26"/>
    </reaction>
</comment>
<name>A0ABQ4N531_9BACL</name>
<dbReference type="NCBIfam" id="NF006087">
    <property type="entry name" value="PRK08236.1"/>
    <property type="match status" value="1"/>
</dbReference>
<comment type="pathway">
    <text evidence="1">Quinol/quinone metabolism; menaquinone biosynthesis.</text>
</comment>
<sequence>MKRILIAVSVEAEREAVLRGAGRDPRFDVRITGAGSALAAARTAQLLAGGGYGLAVSAGIAGGFPGKAAIGSVVVADAIVAADFGAETADGGFLPVDELGFGSARIGADRQVAERIAAAIASAGIAAAVGTVLTVATATGTAETAAKLAARYPEAAAEGMEGFGVATAAAAFGVPALELRAVSNAVGPRDRSAWRIGEALAALEKASAILPEVLT</sequence>
<dbReference type="PANTHER" id="PTHR46832:SF2">
    <property type="entry name" value="FUTALOSINE HYDROLASE"/>
    <property type="match status" value="1"/>
</dbReference>
<dbReference type="SUPFAM" id="SSF53167">
    <property type="entry name" value="Purine and uridine phosphorylases"/>
    <property type="match status" value="1"/>
</dbReference>
<keyword evidence="1" id="KW-0474">Menaquinone biosynthesis</keyword>